<accession>A4EBW6</accession>
<evidence type="ECO:0000313" key="1">
    <source>
        <dbReference type="EMBL" id="EBA38858.1"/>
    </source>
</evidence>
<reference evidence="1 2" key="1">
    <citation type="submission" date="2007-01" db="EMBL/GenBank/DDBJ databases">
        <title>Draft genome sequence of Collinsella aerofaciens (ATCC 25986).</title>
        <authorList>
            <person name="Sudarsanam P."/>
            <person name="Ley R."/>
            <person name="Guruge J."/>
            <person name="Turnbaugh P.J."/>
            <person name="Mahowald M."/>
            <person name="Liep D."/>
            <person name="Gordon J."/>
        </authorList>
    </citation>
    <scope>NUCLEOTIDE SEQUENCE [LARGE SCALE GENOMIC DNA]</scope>
    <source>
        <strain evidence="2">ATCC 25986 / DSM 3979 / JCM 10188 / KCTC 3647 / NCTC 11838 / VPI 1003</strain>
    </source>
</reference>
<sequence>MDFLQHVLPSEYRGALRVGKRLNNGFIVEDQTIVVPAVLSETDLGTTETVNG</sequence>
<dbReference type="Proteomes" id="UP000002979">
    <property type="component" value="Unassembled WGS sequence"/>
</dbReference>
<comment type="caution">
    <text evidence="1">The sequence shown here is derived from an EMBL/GenBank/DDBJ whole genome shotgun (WGS) entry which is preliminary data.</text>
</comment>
<protein>
    <submittedName>
        <fullName evidence="1">Uncharacterized protein</fullName>
    </submittedName>
</protein>
<gene>
    <name evidence="1" type="ORF">COLAER_01943</name>
</gene>
<dbReference type="EMBL" id="AAVN02000009">
    <property type="protein sequence ID" value="EBA38858.1"/>
    <property type="molecule type" value="Genomic_DNA"/>
</dbReference>
<reference evidence="1 2" key="2">
    <citation type="submission" date="2007-04" db="EMBL/GenBank/DDBJ databases">
        <authorList>
            <person name="Fulton L."/>
            <person name="Clifton S."/>
            <person name="Fulton B."/>
            <person name="Xu J."/>
            <person name="Minx P."/>
            <person name="Mardis E.R."/>
            <person name="Wilson R.K."/>
        </authorList>
    </citation>
    <scope>NUCLEOTIDE SEQUENCE [LARGE SCALE GENOMIC DNA]</scope>
    <source>
        <strain evidence="2">ATCC 25986 / DSM 3979 / JCM 10188 / KCTC 3647 / NCTC 11838 / VPI 1003</strain>
    </source>
</reference>
<dbReference type="AlphaFoldDB" id="A4EBW6"/>
<proteinExistence type="predicted"/>
<organism evidence="1 2">
    <name type="scientific">Collinsella aerofaciens (strain ATCC 25986 / DSM 3979 / JCM 10188 / KCTC 3647 / NCTC 11838 / VPI 1003)</name>
    <dbReference type="NCBI Taxonomy" id="411903"/>
    <lineage>
        <taxon>Bacteria</taxon>
        <taxon>Bacillati</taxon>
        <taxon>Actinomycetota</taxon>
        <taxon>Coriobacteriia</taxon>
        <taxon>Coriobacteriales</taxon>
        <taxon>Coriobacteriaceae</taxon>
        <taxon>Collinsella</taxon>
    </lineage>
</organism>
<evidence type="ECO:0000313" key="2">
    <source>
        <dbReference type="Proteomes" id="UP000002979"/>
    </source>
</evidence>
<name>A4EBW6_COLAA</name>